<dbReference type="EMBL" id="OENF01000042">
    <property type="protein sequence ID" value="SOS75906.1"/>
    <property type="molecule type" value="Genomic_DNA"/>
</dbReference>
<feature type="domain" description="Outer membrane protein beta-barrel" evidence="3">
    <location>
        <begin position="8"/>
        <end position="127"/>
    </location>
</feature>
<dbReference type="RefSeq" id="WP_101918524.1">
    <property type="nucleotide sequence ID" value="NZ_JAJGWS010000004.1"/>
</dbReference>
<gene>
    <name evidence="4" type="ORF">TNO020_70215</name>
</gene>
<dbReference type="Pfam" id="PF13505">
    <property type="entry name" value="OMP_b-brl"/>
    <property type="match status" value="1"/>
</dbReference>
<dbReference type="OrthoDB" id="1190694at2"/>
<evidence type="ECO:0000313" key="5">
    <source>
        <dbReference type="Proteomes" id="UP000234211"/>
    </source>
</evidence>
<accession>A0A2H1YK70</accession>
<protein>
    <recommendedName>
        <fullName evidence="3">Outer membrane protein beta-barrel domain-containing protein</fullName>
    </recommendedName>
</protein>
<dbReference type="Gene3D" id="2.40.160.20">
    <property type="match status" value="1"/>
</dbReference>
<keyword evidence="1 2" id="KW-0732">Signal</keyword>
<evidence type="ECO:0000313" key="4">
    <source>
        <dbReference type="EMBL" id="SOS75906.1"/>
    </source>
</evidence>
<dbReference type="Proteomes" id="UP000234211">
    <property type="component" value="Unassembled WGS sequence"/>
</dbReference>
<keyword evidence="5" id="KW-1185">Reference proteome</keyword>
<evidence type="ECO:0000256" key="1">
    <source>
        <dbReference type="ARBA" id="ARBA00022729"/>
    </source>
</evidence>
<reference evidence="5" key="1">
    <citation type="submission" date="2017-11" db="EMBL/GenBank/DDBJ databases">
        <authorList>
            <person name="Duchaud E."/>
        </authorList>
    </citation>
    <scope>NUCLEOTIDE SEQUENCE [LARGE SCALE GENOMIC DNA]</scope>
    <source>
        <strain evidence="5">Tenacibaculum sp. TNO020</strain>
    </source>
</reference>
<sequence>MKNKFLLFALLCFTMISMRVCSQNLHNSWQITLGMGVTKFSNSDADFIGDNNMFQLPAMSLTIPIGKRLSVDGALSISSIDDVGFMSNTARYFSLDGSLRYHFDAVFKKFSPYVFTGLSAVDSDRKISPTINIGAGGIYWVSDKIGINPQLFYKYSLETSESMRSHIQGTLGVVFRLSWMYDSNNRSRRASKSRPSCNYNQFK</sequence>
<feature type="chain" id="PRO_5013957547" description="Outer membrane protein beta-barrel domain-containing protein" evidence="2">
    <location>
        <begin position="23"/>
        <end position="203"/>
    </location>
</feature>
<dbReference type="AlphaFoldDB" id="A0A2H1YK70"/>
<dbReference type="InterPro" id="IPR027385">
    <property type="entry name" value="Beta-barrel_OMP"/>
</dbReference>
<evidence type="ECO:0000259" key="3">
    <source>
        <dbReference type="Pfam" id="PF13505"/>
    </source>
</evidence>
<evidence type="ECO:0000256" key="2">
    <source>
        <dbReference type="SAM" id="SignalP"/>
    </source>
</evidence>
<organism evidence="4 5">
    <name type="scientific">Tenacibaculum piscium</name>
    <dbReference type="NCBI Taxonomy" id="1458515"/>
    <lineage>
        <taxon>Bacteria</taxon>
        <taxon>Pseudomonadati</taxon>
        <taxon>Bacteroidota</taxon>
        <taxon>Flavobacteriia</taxon>
        <taxon>Flavobacteriales</taxon>
        <taxon>Flavobacteriaceae</taxon>
        <taxon>Tenacibaculum</taxon>
    </lineage>
</organism>
<proteinExistence type="predicted"/>
<dbReference type="InterPro" id="IPR011250">
    <property type="entry name" value="OMP/PagP_B-barrel"/>
</dbReference>
<feature type="signal peptide" evidence="2">
    <location>
        <begin position="1"/>
        <end position="22"/>
    </location>
</feature>
<dbReference type="SUPFAM" id="SSF56925">
    <property type="entry name" value="OMPA-like"/>
    <property type="match status" value="1"/>
</dbReference>
<name>A0A2H1YK70_9FLAO</name>